<evidence type="ECO:0008006" key="3">
    <source>
        <dbReference type="Google" id="ProtNLM"/>
    </source>
</evidence>
<organism evidence="1 2">
    <name type="scientific">Arsenicibacter rosenii</name>
    <dbReference type="NCBI Taxonomy" id="1750698"/>
    <lineage>
        <taxon>Bacteria</taxon>
        <taxon>Pseudomonadati</taxon>
        <taxon>Bacteroidota</taxon>
        <taxon>Cytophagia</taxon>
        <taxon>Cytophagales</taxon>
        <taxon>Spirosomataceae</taxon>
        <taxon>Arsenicibacter</taxon>
    </lineage>
</organism>
<dbReference type="EMBL" id="MORL01000313">
    <property type="protein sequence ID" value="OIN55415.1"/>
    <property type="molecule type" value="Genomic_DNA"/>
</dbReference>
<reference evidence="1 2" key="1">
    <citation type="submission" date="2016-10" db="EMBL/GenBank/DDBJ databases">
        <title>Arsenicibacter rosenii gen. nov., sp. nov., an efficient arsenic-methylating bacterium isolated from an arsenic-contaminated paddy soil.</title>
        <authorList>
            <person name="Huang K."/>
        </authorList>
    </citation>
    <scope>NUCLEOTIDE SEQUENCE [LARGE SCALE GENOMIC DNA]</scope>
    <source>
        <strain evidence="1 2">SM-1</strain>
    </source>
</reference>
<evidence type="ECO:0000313" key="1">
    <source>
        <dbReference type="EMBL" id="OIN55415.1"/>
    </source>
</evidence>
<proteinExistence type="predicted"/>
<name>A0A1S2VAR0_9BACT</name>
<evidence type="ECO:0000313" key="2">
    <source>
        <dbReference type="Proteomes" id="UP000181790"/>
    </source>
</evidence>
<dbReference type="AlphaFoldDB" id="A0A1S2VAR0"/>
<gene>
    <name evidence="1" type="ORF">BLX24_31365</name>
</gene>
<sequence>MKTIKSLLIYDQNKEDINLNKLLDSIPLLEVIESTSRPEAAVNILINQPVDLVFIVINSFKSN</sequence>
<keyword evidence="2" id="KW-1185">Reference proteome</keyword>
<comment type="caution">
    <text evidence="1">The sequence shown here is derived from an EMBL/GenBank/DDBJ whole genome shotgun (WGS) entry which is preliminary data.</text>
</comment>
<accession>A0A1S2VAR0</accession>
<protein>
    <recommendedName>
        <fullName evidence="3">Response regulatory domain-containing protein</fullName>
    </recommendedName>
</protein>
<dbReference type="Proteomes" id="UP000181790">
    <property type="component" value="Unassembled WGS sequence"/>
</dbReference>